<name>A0ABR1J222_9AGAR</name>
<feature type="transmembrane region" description="Helical" evidence="1">
    <location>
        <begin position="189"/>
        <end position="210"/>
    </location>
</feature>
<organism evidence="2 3">
    <name type="scientific">Marasmiellus scandens</name>
    <dbReference type="NCBI Taxonomy" id="2682957"/>
    <lineage>
        <taxon>Eukaryota</taxon>
        <taxon>Fungi</taxon>
        <taxon>Dikarya</taxon>
        <taxon>Basidiomycota</taxon>
        <taxon>Agaricomycotina</taxon>
        <taxon>Agaricomycetes</taxon>
        <taxon>Agaricomycetidae</taxon>
        <taxon>Agaricales</taxon>
        <taxon>Marasmiineae</taxon>
        <taxon>Omphalotaceae</taxon>
        <taxon>Marasmiellus</taxon>
    </lineage>
</organism>
<feature type="transmembrane region" description="Helical" evidence="1">
    <location>
        <begin position="115"/>
        <end position="135"/>
    </location>
</feature>
<gene>
    <name evidence="2" type="ORF">VKT23_015393</name>
</gene>
<feature type="transmembrane region" description="Helical" evidence="1">
    <location>
        <begin position="274"/>
        <end position="296"/>
    </location>
</feature>
<proteinExistence type="predicted"/>
<keyword evidence="1" id="KW-0472">Membrane</keyword>
<reference evidence="2 3" key="1">
    <citation type="submission" date="2024-01" db="EMBL/GenBank/DDBJ databases">
        <title>A draft genome for the cacao thread blight pathogen Marasmiellus scandens.</title>
        <authorList>
            <person name="Baruah I.K."/>
            <person name="Leung J."/>
            <person name="Bukari Y."/>
            <person name="Amoako-Attah I."/>
            <person name="Meinhardt L.W."/>
            <person name="Bailey B.A."/>
            <person name="Cohen S.P."/>
        </authorList>
    </citation>
    <scope>NUCLEOTIDE SEQUENCE [LARGE SCALE GENOMIC DNA]</scope>
    <source>
        <strain evidence="2 3">GH-19</strain>
    </source>
</reference>
<sequence length="360" mass="40361">MFHFPAPSLPPQALPTMYTGTAANGTILDSEDPTNLSQQTTQEIEITIYVLLFSAGILTWDIVSNLGDDFHMLTKYPLRTPIIAYFISRLSALGLLITGLFIGPAKMEIDCHAGAVFLELFFFLVVSSTTALFALRARAVYSGYPFVRAVFLILWLVNTGSCLLAFFVLDSKPNPDRRISSCLFVEKDFITGITIAIAAMIHDTTVFLAISYHMYRIARFSDPDRKVVELFAFMNPKLPALWRCILQDGQLFYLIALFWQVLITALVVTPSLGIYYRCFLLSAQLVIVNSIACHVFRNVRLGKFRENAFSFKNTFGNIDLSNSVEPQSVSTVQFAHADRLPENRPVRLSSEAYSMGERSV</sequence>
<accession>A0ABR1J222</accession>
<feature type="transmembrane region" description="Helical" evidence="1">
    <location>
        <begin position="251"/>
        <end position="268"/>
    </location>
</feature>
<evidence type="ECO:0000256" key="1">
    <source>
        <dbReference type="SAM" id="Phobius"/>
    </source>
</evidence>
<dbReference type="Proteomes" id="UP001498398">
    <property type="component" value="Unassembled WGS sequence"/>
</dbReference>
<keyword evidence="1" id="KW-1133">Transmembrane helix</keyword>
<evidence type="ECO:0000313" key="3">
    <source>
        <dbReference type="Proteomes" id="UP001498398"/>
    </source>
</evidence>
<keyword evidence="3" id="KW-1185">Reference proteome</keyword>
<comment type="caution">
    <text evidence="2">The sequence shown here is derived from an EMBL/GenBank/DDBJ whole genome shotgun (WGS) entry which is preliminary data.</text>
</comment>
<feature type="transmembrane region" description="Helical" evidence="1">
    <location>
        <begin position="83"/>
        <end position="103"/>
    </location>
</feature>
<dbReference type="EMBL" id="JBANRG010000052">
    <property type="protein sequence ID" value="KAK7443995.1"/>
    <property type="molecule type" value="Genomic_DNA"/>
</dbReference>
<feature type="transmembrane region" description="Helical" evidence="1">
    <location>
        <begin position="46"/>
        <end position="63"/>
    </location>
</feature>
<feature type="transmembrane region" description="Helical" evidence="1">
    <location>
        <begin position="147"/>
        <end position="169"/>
    </location>
</feature>
<protein>
    <submittedName>
        <fullName evidence="2">Uncharacterized protein</fullName>
    </submittedName>
</protein>
<keyword evidence="1" id="KW-0812">Transmembrane</keyword>
<evidence type="ECO:0000313" key="2">
    <source>
        <dbReference type="EMBL" id="KAK7443995.1"/>
    </source>
</evidence>